<organism evidence="1 2">
    <name type="scientific">Vibrio zhanjiangensis</name>
    <dbReference type="NCBI Taxonomy" id="1046128"/>
    <lineage>
        <taxon>Bacteria</taxon>
        <taxon>Pseudomonadati</taxon>
        <taxon>Pseudomonadota</taxon>
        <taxon>Gammaproteobacteria</taxon>
        <taxon>Vibrionales</taxon>
        <taxon>Vibrionaceae</taxon>
        <taxon>Vibrio</taxon>
    </lineage>
</organism>
<proteinExistence type="predicted"/>
<dbReference type="RefSeq" id="WP_284193428.1">
    <property type="nucleotide sequence ID" value="NZ_BSPW01000078.1"/>
</dbReference>
<reference evidence="2" key="1">
    <citation type="journal article" date="2019" name="Int. J. Syst. Evol. Microbiol.">
        <title>The Global Catalogue of Microorganisms (GCM) 10K type strain sequencing project: providing services to taxonomists for standard genome sequencing and annotation.</title>
        <authorList>
            <consortium name="The Broad Institute Genomics Platform"/>
            <consortium name="The Broad Institute Genome Sequencing Center for Infectious Disease"/>
            <person name="Wu L."/>
            <person name="Ma J."/>
        </authorList>
    </citation>
    <scope>NUCLEOTIDE SEQUENCE [LARGE SCALE GENOMIC DNA]</scope>
    <source>
        <strain evidence="2">NBRC 108723</strain>
    </source>
</reference>
<accession>A0ABQ6F412</accession>
<dbReference type="Proteomes" id="UP001157138">
    <property type="component" value="Unassembled WGS sequence"/>
</dbReference>
<evidence type="ECO:0000313" key="1">
    <source>
        <dbReference type="EMBL" id="GLT19575.1"/>
    </source>
</evidence>
<protein>
    <submittedName>
        <fullName evidence="1">Uncharacterized protein</fullName>
    </submittedName>
</protein>
<sequence>MDIEKIKADAPEDAAFWSPAVEQYFDRQYMNLAFKEQGKLIQIEMPFRAELISLTK</sequence>
<gene>
    <name evidence="1" type="ORF">GCM10007938_33570</name>
</gene>
<comment type="caution">
    <text evidence="1">The sequence shown here is derived from an EMBL/GenBank/DDBJ whole genome shotgun (WGS) entry which is preliminary data.</text>
</comment>
<keyword evidence="2" id="KW-1185">Reference proteome</keyword>
<evidence type="ECO:0000313" key="2">
    <source>
        <dbReference type="Proteomes" id="UP001157138"/>
    </source>
</evidence>
<name>A0ABQ6F412_9VIBR</name>
<dbReference type="EMBL" id="BSPW01000078">
    <property type="protein sequence ID" value="GLT19575.1"/>
    <property type="molecule type" value="Genomic_DNA"/>
</dbReference>